<sequence>MLAATIPAFELFIKSWKSMKADVDLRNQNVRQFIAPGLTVAESYYNKMVINPSIRFAWIRNHWTPDDSRATRGKSNFALEKAPRAAAPTNLAPAKVPVHRQRERSWPAAGAGHVARSVDQLEISRPSARSRLTE</sequence>
<dbReference type="Proteomes" id="UP001219525">
    <property type="component" value="Unassembled WGS sequence"/>
</dbReference>
<dbReference type="AlphaFoldDB" id="A0AAD6UWK9"/>
<name>A0AAD6UWK9_9AGAR</name>
<feature type="region of interest" description="Disordered" evidence="1">
    <location>
        <begin position="80"/>
        <end position="134"/>
    </location>
</feature>
<evidence type="ECO:0000256" key="1">
    <source>
        <dbReference type="SAM" id="MobiDB-lite"/>
    </source>
</evidence>
<evidence type="ECO:0000313" key="2">
    <source>
        <dbReference type="EMBL" id="KAJ7196396.1"/>
    </source>
</evidence>
<protein>
    <submittedName>
        <fullName evidence="2">Uncharacterized protein</fullName>
    </submittedName>
</protein>
<dbReference type="EMBL" id="JARJCW010000084">
    <property type="protein sequence ID" value="KAJ7196396.1"/>
    <property type="molecule type" value="Genomic_DNA"/>
</dbReference>
<gene>
    <name evidence="2" type="ORF">GGX14DRAFT_673258</name>
</gene>
<organism evidence="2 3">
    <name type="scientific">Mycena pura</name>
    <dbReference type="NCBI Taxonomy" id="153505"/>
    <lineage>
        <taxon>Eukaryota</taxon>
        <taxon>Fungi</taxon>
        <taxon>Dikarya</taxon>
        <taxon>Basidiomycota</taxon>
        <taxon>Agaricomycotina</taxon>
        <taxon>Agaricomycetes</taxon>
        <taxon>Agaricomycetidae</taxon>
        <taxon>Agaricales</taxon>
        <taxon>Marasmiineae</taxon>
        <taxon>Mycenaceae</taxon>
        <taxon>Mycena</taxon>
    </lineage>
</organism>
<reference evidence="2" key="1">
    <citation type="submission" date="2023-03" db="EMBL/GenBank/DDBJ databases">
        <title>Massive genome expansion in bonnet fungi (Mycena s.s.) driven by repeated elements and novel gene families across ecological guilds.</title>
        <authorList>
            <consortium name="Lawrence Berkeley National Laboratory"/>
            <person name="Harder C.B."/>
            <person name="Miyauchi S."/>
            <person name="Viragh M."/>
            <person name="Kuo A."/>
            <person name="Thoen E."/>
            <person name="Andreopoulos B."/>
            <person name="Lu D."/>
            <person name="Skrede I."/>
            <person name="Drula E."/>
            <person name="Henrissat B."/>
            <person name="Morin E."/>
            <person name="Kohler A."/>
            <person name="Barry K."/>
            <person name="LaButti K."/>
            <person name="Morin E."/>
            <person name="Salamov A."/>
            <person name="Lipzen A."/>
            <person name="Mereny Z."/>
            <person name="Hegedus B."/>
            <person name="Baldrian P."/>
            <person name="Stursova M."/>
            <person name="Weitz H."/>
            <person name="Taylor A."/>
            <person name="Grigoriev I.V."/>
            <person name="Nagy L.G."/>
            <person name="Martin F."/>
            <person name="Kauserud H."/>
        </authorList>
    </citation>
    <scope>NUCLEOTIDE SEQUENCE</scope>
    <source>
        <strain evidence="2">9144</strain>
    </source>
</reference>
<keyword evidence="3" id="KW-1185">Reference proteome</keyword>
<proteinExistence type="predicted"/>
<accession>A0AAD6UWK9</accession>
<comment type="caution">
    <text evidence="2">The sequence shown here is derived from an EMBL/GenBank/DDBJ whole genome shotgun (WGS) entry which is preliminary data.</text>
</comment>
<evidence type="ECO:0000313" key="3">
    <source>
        <dbReference type="Proteomes" id="UP001219525"/>
    </source>
</evidence>